<comment type="catalytic activity">
    <reaction evidence="5">
        <text>[molybdopterin-synthase sulfur-carrier protein]-C-terminal Gly-Gly + ATP + H(+) = [molybdopterin-synthase sulfur-carrier protein]-C-terminal Gly-Gly-AMP + diphosphate</text>
        <dbReference type="Rhea" id="RHEA:43616"/>
        <dbReference type="Rhea" id="RHEA-COMP:12159"/>
        <dbReference type="Rhea" id="RHEA-COMP:12202"/>
        <dbReference type="ChEBI" id="CHEBI:15378"/>
        <dbReference type="ChEBI" id="CHEBI:30616"/>
        <dbReference type="ChEBI" id="CHEBI:33019"/>
        <dbReference type="ChEBI" id="CHEBI:90618"/>
        <dbReference type="ChEBI" id="CHEBI:90778"/>
        <dbReference type="EC" id="2.7.7.80"/>
    </reaction>
</comment>
<dbReference type="GO" id="GO:0005524">
    <property type="term" value="F:ATP binding"/>
    <property type="evidence" value="ECO:0007669"/>
    <property type="project" value="UniProtKB-KW"/>
</dbReference>
<evidence type="ECO:0000256" key="10">
    <source>
        <dbReference type="ARBA" id="ARBA00075110"/>
    </source>
</evidence>
<dbReference type="Gene3D" id="3.40.50.720">
    <property type="entry name" value="NAD(P)-binding Rossmann-like Domain"/>
    <property type="match status" value="1"/>
</dbReference>
<dbReference type="CDD" id="cd00757">
    <property type="entry name" value="ThiF_MoeB_HesA_family"/>
    <property type="match status" value="1"/>
</dbReference>
<evidence type="ECO:0000313" key="14">
    <source>
        <dbReference type="EMBL" id="GIL41842.1"/>
    </source>
</evidence>
<gene>
    <name evidence="14" type="ORF">TMPK1_40790</name>
</gene>
<dbReference type="Pfam" id="PF00899">
    <property type="entry name" value="ThiF"/>
    <property type="match status" value="1"/>
</dbReference>
<dbReference type="GO" id="GO:0005829">
    <property type="term" value="C:cytosol"/>
    <property type="evidence" value="ECO:0007669"/>
    <property type="project" value="TreeGrafter"/>
</dbReference>
<evidence type="ECO:0000256" key="4">
    <source>
        <dbReference type="ARBA" id="ARBA00022840"/>
    </source>
</evidence>
<comment type="similarity">
    <text evidence="1">Belongs to the HesA/MoeB/ThiF family.</text>
</comment>
<dbReference type="Proteomes" id="UP000681075">
    <property type="component" value="Unassembled WGS sequence"/>
</dbReference>
<dbReference type="FunFam" id="3.40.50.720:FF:000033">
    <property type="entry name" value="Adenylyltransferase and sulfurtransferase MOCS3"/>
    <property type="match status" value="1"/>
</dbReference>
<feature type="domain" description="THIF-type NAD/FAD binding fold" evidence="13">
    <location>
        <begin position="12"/>
        <end position="248"/>
    </location>
</feature>
<dbReference type="PANTHER" id="PTHR10953:SF102">
    <property type="entry name" value="ADENYLYLTRANSFERASE AND SULFURTRANSFERASE MOCS3"/>
    <property type="match status" value="1"/>
</dbReference>
<evidence type="ECO:0000256" key="5">
    <source>
        <dbReference type="ARBA" id="ARBA00052218"/>
    </source>
</evidence>
<reference evidence="14" key="1">
    <citation type="submission" date="2021-02" db="EMBL/GenBank/DDBJ databases">
        <title>Genome sequence of Rhodospirillales sp. strain TMPK1 isolated from soil.</title>
        <authorList>
            <person name="Nakai R."/>
            <person name="Kusada H."/>
            <person name="Tamaki H."/>
        </authorList>
    </citation>
    <scope>NUCLEOTIDE SEQUENCE</scope>
    <source>
        <strain evidence="14">TMPK1</strain>
    </source>
</reference>
<dbReference type="AlphaFoldDB" id="A0A8S8XIK8"/>
<keyword evidence="3" id="KW-0547">Nucleotide-binding</keyword>
<dbReference type="SUPFAM" id="SSF69572">
    <property type="entry name" value="Activating enzymes of the ubiquitin-like proteins"/>
    <property type="match status" value="1"/>
</dbReference>
<evidence type="ECO:0000313" key="15">
    <source>
        <dbReference type="Proteomes" id="UP000681075"/>
    </source>
</evidence>
<evidence type="ECO:0000256" key="1">
    <source>
        <dbReference type="ARBA" id="ARBA00009919"/>
    </source>
</evidence>
<evidence type="ECO:0000256" key="12">
    <source>
        <dbReference type="ARBA" id="ARBA00078531"/>
    </source>
</evidence>
<comment type="function">
    <text evidence="6">Catalyzes the adenylation by ATP of the carboxyl group of the C-terminal glycine of sulfur carrier protein MoaD.</text>
</comment>
<evidence type="ECO:0000259" key="13">
    <source>
        <dbReference type="Pfam" id="PF00899"/>
    </source>
</evidence>
<dbReference type="EC" id="2.7.7.80" evidence="8"/>
<sequence>MENLSVNELRRYSRQLMLPEIGPAGQEKLKKARVLVIGGGGLGSPALLYLAAAGIGTLCVVDDDLVDETNLQRQVLHDAAGVGLPKVDSAAAKLTALNPHIAIRTMKRRLEPDDVELVRDWDVVLDGSDNFRTRFAANDACVAARTTLVSGAVLRFRGQISTYKPHAGPEHPCLRCLFPEPPAEGEVPSCAEGGVLGTVAGMIGVLQATETIKEILGIGRSLSGRLLTWDALNATLSTIEVSRDPSCAVCGAH</sequence>
<dbReference type="InterPro" id="IPR000594">
    <property type="entry name" value="ThiF_NAD_FAD-bd"/>
</dbReference>
<keyword evidence="2" id="KW-0808">Transferase</keyword>
<proteinExistence type="inferred from homology"/>
<protein>
    <recommendedName>
        <fullName evidence="9">Molybdopterin-synthase adenylyltransferase</fullName>
        <ecNumber evidence="8">2.7.7.80</ecNumber>
    </recommendedName>
    <alternativeName>
        <fullName evidence="12">MoaD protein adenylase</fullName>
    </alternativeName>
    <alternativeName>
        <fullName evidence="10">Molybdopterin-converting factor subunit 1 adenylase</fullName>
    </alternativeName>
    <alternativeName>
        <fullName evidence="11">Sulfur carrier protein MoaD adenylyltransferase</fullName>
    </alternativeName>
</protein>
<dbReference type="GO" id="GO:0008146">
    <property type="term" value="F:sulfotransferase activity"/>
    <property type="evidence" value="ECO:0007669"/>
    <property type="project" value="TreeGrafter"/>
</dbReference>
<name>A0A8S8XIK8_9PROT</name>
<dbReference type="GO" id="GO:0061605">
    <property type="term" value="F:molybdopterin-synthase adenylyltransferase activity"/>
    <property type="evidence" value="ECO:0007669"/>
    <property type="project" value="UniProtKB-EC"/>
</dbReference>
<dbReference type="GO" id="GO:0008641">
    <property type="term" value="F:ubiquitin-like modifier activating enzyme activity"/>
    <property type="evidence" value="ECO:0007669"/>
    <property type="project" value="InterPro"/>
</dbReference>
<dbReference type="InterPro" id="IPR035985">
    <property type="entry name" value="Ubiquitin-activating_enz"/>
</dbReference>
<evidence type="ECO:0000256" key="9">
    <source>
        <dbReference type="ARBA" id="ARBA00073635"/>
    </source>
</evidence>
<dbReference type="EMBL" id="BOPV01000001">
    <property type="protein sequence ID" value="GIL41842.1"/>
    <property type="molecule type" value="Genomic_DNA"/>
</dbReference>
<dbReference type="InterPro" id="IPR045886">
    <property type="entry name" value="ThiF/MoeB/HesA"/>
</dbReference>
<keyword evidence="15" id="KW-1185">Reference proteome</keyword>
<comment type="caution">
    <text evidence="14">The sequence shown here is derived from an EMBL/GenBank/DDBJ whole genome shotgun (WGS) entry which is preliminary data.</text>
</comment>
<evidence type="ECO:0000256" key="2">
    <source>
        <dbReference type="ARBA" id="ARBA00022679"/>
    </source>
</evidence>
<dbReference type="RefSeq" id="WP_420245510.1">
    <property type="nucleotide sequence ID" value="NZ_BOPV01000001.1"/>
</dbReference>
<dbReference type="GO" id="GO:0004792">
    <property type="term" value="F:thiosulfate-cyanide sulfurtransferase activity"/>
    <property type="evidence" value="ECO:0007669"/>
    <property type="project" value="TreeGrafter"/>
</dbReference>
<keyword evidence="4" id="KW-0067">ATP-binding</keyword>
<comment type="subunit">
    <text evidence="7">Homodimer. Forms a stable heterotetrameric complex of 2 MoeB and 2 MoaD during adenylation of MoaD.</text>
</comment>
<dbReference type="NCBIfam" id="NF004281">
    <property type="entry name" value="PRK05690.1"/>
    <property type="match status" value="1"/>
</dbReference>
<evidence type="ECO:0000256" key="8">
    <source>
        <dbReference type="ARBA" id="ARBA00066884"/>
    </source>
</evidence>
<evidence type="ECO:0000256" key="7">
    <source>
        <dbReference type="ARBA" id="ARBA00063809"/>
    </source>
</evidence>
<dbReference type="PANTHER" id="PTHR10953">
    <property type="entry name" value="UBIQUITIN-ACTIVATING ENZYME E1"/>
    <property type="match status" value="1"/>
</dbReference>
<evidence type="ECO:0000256" key="11">
    <source>
        <dbReference type="ARBA" id="ARBA00075328"/>
    </source>
</evidence>
<evidence type="ECO:0000256" key="6">
    <source>
        <dbReference type="ARBA" id="ARBA00055169"/>
    </source>
</evidence>
<organism evidence="14 15">
    <name type="scientific">Roseiterribacter gracilis</name>
    <dbReference type="NCBI Taxonomy" id="2812848"/>
    <lineage>
        <taxon>Bacteria</taxon>
        <taxon>Pseudomonadati</taxon>
        <taxon>Pseudomonadota</taxon>
        <taxon>Alphaproteobacteria</taxon>
        <taxon>Rhodospirillales</taxon>
        <taxon>Roseiterribacteraceae</taxon>
        <taxon>Roseiterribacter</taxon>
    </lineage>
</organism>
<evidence type="ECO:0000256" key="3">
    <source>
        <dbReference type="ARBA" id="ARBA00022741"/>
    </source>
</evidence>
<accession>A0A8S8XIK8</accession>